<evidence type="ECO:0000256" key="1">
    <source>
        <dbReference type="ARBA" id="ARBA00007768"/>
    </source>
</evidence>
<comment type="subcellular location">
    <subcellularLocation>
        <location evidence="2">Cytoplasm</location>
    </subcellularLocation>
</comment>
<evidence type="ECO:0000313" key="3">
    <source>
        <dbReference type="EMBL" id="PWJ27700.1"/>
    </source>
</evidence>
<evidence type="ECO:0000256" key="2">
    <source>
        <dbReference type="HAMAP-Rule" id="MF_00795"/>
    </source>
</evidence>
<keyword evidence="2" id="KW-0963">Cytoplasm</keyword>
<comment type="similarity">
    <text evidence="1 2">Belongs to the CutC family.</text>
</comment>
<dbReference type="HAMAP" id="MF_00795">
    <property type="entry name" value="CutC"/>
    <property type="match status" value="1"/>
</dbReference>
<comment type="caution">
    <text evidence="3">The sequence shown here is derived from an EMBL/GenBank/DDBJ whole genome shotgun (WGS) entry which is preliminary data.</text>
</comment>
<dbReference type="RefSeq" id="WP_109732510.1">
    <property type="nucleotide sequence ID" value="NZ_BAAACK010000005.1"/>
</dbReference>
<dbReference type="EMBL" id="QGDL01000011">
    <property type="protein sequence ID" value="PWJ27700.1"/>
    <property type="molecule type" value="Genomic_DNA"/>
</dbReference>
<keyword evidence="4" id="KW-1185">Reference proteome</keyword>
<dbReference type="OrthoDB" id="9815677at2"/>
<accession>A0A2Y9BGZ2</accession>
<dbReference type="GO" id="GO:0005737">
    <property type="term" value="C:cytoplasm"/>
    <property type="evidence" value="ECO:0007669"/>
    <property type="project" value="UniProtKB-SubCell"/>
</dbReference>
<dbReference type="InterPro" id="IPR005627">
    <property type="entry name" value="CutC-like"/>
</dbReference>
<organism evidence="3 4">
    <name type="scientific">Faecalicatena orotica</name>
    <dbReference type="NCBI Taxonomy" id="1544"/>
    <lineage>
        <taxon>Bacteria</taxon>
        <taxon>Bacillati</taxon>
        <taxon>Bacillota</taxon>
        <taxon>Clostridia</taxon>
        <taxon>Lachnospirales</taxon>
        <taxon>Lachnospiraceae</taxon>
        <taxon>Faecalicatena</taxon>
    </lineage>
</organism>
<proteinExistence type="inferred from homology"/>
<name>A0A2Y9BGZ2_9FIRM</name>
<dbReference type="PANTHER" id="PTHR12598:SF0">
    <property type="entry name" value="COPPER HOMEOSTASIS PROTEIN CUTC HOMOLOG"/>
    <property type="match status" value="1"/>
</dbReference>
<evidence type="ECO:0000313" key="4">
    <source>
        <dbReference type="Proteomes" id="UP000245845"/>
    </source>
</evidence>
<dbReference type="FunFam" id="3.20.20.380:FF:000001">
    <property type="entry name" value="Copper homeostasis protein CutC"/>
    <property type="match status" value="1"/>
</dbReference>
<protein>
    <recommendedName>
        <fullName evidence="2">PF03932 family protein CutC</fullName>
    </recommendedName>
</protein>
<dbReference type="GO" id="GO:0005507">
    <property type="term" value="F:copper ion binding"/>
    <property type="evidence" value="ECO:0007669"/>
    <property type="project" value="TreeGrafter"/>
</dbReference>
<dbReference type="Pfam" id="PF03932">
    <property type="entry name" value="CutC"/>
    <property type="match status" value="1"/>
</dbReference>
<dbReference type="AlphaFoldDB" id="A0A2Y9BGZ2"/>
<comment type="caution">
    <text evidence="2">Once thought to be involved in copper homeostasis, experiments in E.coli have shown this is not the case.</text>
</comment>
<dbReference type="SUPFAM" id="SSF110395">
    <property type="entry name" value="CutC-like"/>
    <property type="match status" value="1"/>
</dbReference>
<dbReference type="PANTHER" id="PTHR12598">
    <property type="entry name" value="COPPER HOMEOSTASIS PROTEIN CUTC"/>
    <property type="match status" value="1"/>
</dbReference>
<reference evidence="3 4" key="1">
    <citation type="submission" date="2018-05" db="EMBL/GenBank/DDBJ databases">
        <title>The Hungate 1000. A catalogue of reference genomes from the rumen microbiome.</title>
        <authorList>
            <person name="Kelly W."/>
        </authorList>
    </citation>
    <scope>NUCLEOTIDE SEQUENCE [LARGE SCALE GENOMIC DNA]</scope>
    <source>
        <strain evidence="3 4">NLAE-zl-C242</strain>
    </source>
</reference>
<dbReference type="Proteomes" id="UP000245845">
    <property type="component" value="Unassembled WGS sequence"/>
</dbReference>
<sequence>MKDFMLEVCVDSVESAVAAQNGGALRLELCSNLIIGGTTPTPALFRAVREAVDIKIHVLIRPRFGDFCYTDAEFQIIREEVRQFRSLGADGVVIGILCPDGSLNIEQMESLIEEAKGMQITVHRAFDVCRDPMQTLEECISLGAHTILTSGQEANCLAGAELLRKLKTVANGRIHILGGAGVSAANLEELCLVTGLNQFHMSGKKVLDSSMEYHREGVPMGLPGISEFSIWQTDEEEIRKAAEVLERV</sequence>
<dbReference type="Gene3D" id="3.20.20.380">
    <property type="entry name" value="Copper homeostasis (CutC) domain"/>
    <property type="match status" value="1"/>
</dbReference>
<gene>
    <name evidence="2" type="primary">cutC</name>
    <name evidence="3" type="ORF">A8806_111137</name>
</gene>
<dbReference type="InterPro" id="IPR036822">
    <property type="entry name" value="CutC-like_dom_sf"/>
</dbReference>